<evidence type="ECO:0000313" key="8">
    <source>
        <dbReference type="EnsemblMetazoa" id="XP_019769833.1"/>
    </source>
</evidence>
<keyword evidence="9" id="KW-1185">Reference proteome</keyword>
<dbReference type="Gene3D" id="3.40.50.1820">
    <property type="entry name" value="alpha/beta hydrolase"/>
    <property type="match status" value="1"/>
</dbReference>
<sequence>MHKLIILLVLILEFEIIAEPDEKEEEQQETAATTEPSMEAKETFTKCYNELGCVAANEGWFHDKFRPINLKPLDRQVIQTEFVLLRRNGTRQVNAIFGQVVTTNRESIESAGYVKGKFLFVLVHDFTSSGYSGWIKHISRVLKARTKGCNILSVDWHAGSGPPYDQAIANARVVALEIASMLNFLKANHELTFQQVHLIGHGVGAHIAGYVGKSLKPHKITGLDPSGRRFDGMPSPVRLDHTDAEYVEVLHTDAMDYTSQGAKDILGHTDFFINNAEAQPGCPVDQTSYDLLALTRAMLNQGEVMPGCSHKRAYKYYIESLEIEECTFLGIKCQSYADFRQGKCTTCGHNCRTFGLVSYSEPNNGSYFLQTDSTKPYCLFQYRVNVSIKGTKSTFFGSFEFFLIDKFHFITTSSMMEPREFLAGESNSFVFYSGVPEMARIINAKIGWKEKPNAFCFVHCKQAIDVERVTIQSINSNTKYSQQVSLCPKDGMTEIQNGDFQEFEVCKK</sequence>
<evidence type="ECO:0000256" key="4">
    <source>
        <dbReference type="PIRSR" id="PIRSR000865-2"/>
    </source>
</evidence>
<dbReference type="PRINTS" id="PR00821">
    <property type="entry name" value="TAGLIPASE"/>
</dbReference>
<comment type="similarity">
    <text evidence="2 5">Belongs to the AB hydrolase superfamily. Lipase family.</text>
</comment>
<dbReference type="Pfam" id="PF00151">
    <property type="entry name" value="Lipase"/>
    <property type="match status" value="1"/>
</dbReference>
<dbReference type="GO" id="GO:0052689">
    <property type="term" value="F:carboxylic ester hydrolase activity"/>
    <property type="evidence" value="ECO:0007669"/>
    <property type="project" value="InterPro"/>
</dbReference>
<keyword evidence="3" id="KW-0964">Secreted</keyword>
<reference evidence="9" key="1">
    <citation type="journal article" date="2013" name="Genome Biol.">
        <title>Draft genome of the mountain pine beetle, Dendroctonus ponderosae Hopkins, a major forest pest.</title>
        <authorList>
            <person name="Keeling C.I."/>
            <person name="Yuen M.M."/>
            <person name="Liao N.Y."/>
            <person name="Docking T.R."/>
            <person name="Chan S.K."/>
            <person name="Taylor G.A."/>
            <person name="Palmquist D.L."/>
            <person name="Jackman S.D."/>
            <person name="Nguyen A."/>
            <person name="Li M."/>
            <person name="Henderson H."/>
            <person name="Janes J.K."/>
            <person name="Zhao Y."/>
            <person name="Pandoh P."/>
            <person name="Moore R."/>
            <person name="Sperling F.A."/>
            <person name="Huber D.P."/>
            <person name="Birol I."/>
            <person name="Jones S.J."/>
            <person name="Bohlmann J."/>
        </authorList>
    </citation>
    <scope>NUCLEOTIDE SEQUENCE</scope>
</reference>
<dbReference type="PIRSF" id="PIRSF000865">
    <property type="entry name" value="Lipoprotein_lipase_LIPH"/>
    <property type="match status" value="1"/>
</dbReference>
<feature type="binding site" evidence="4">
    <location>
        <position position="238"/>
    </location>
    <ligand>
        <name>Ca(2+)</name>
        <dbReference type="ChEBI" id="CHEBI:29108"/>
    </ligand>
</feature>
<proteinExistence type="inferred from homology"/>
<feature type="binding site" evidence="4">
    <location>
        <position position="240"/>
    </location>
    <ligand>
        <name>Ca(2+)</name>
        <dbReference type="ChEBI" id="CHEBI:29108"/>
    </ligand>
</feature>
<evidence type="ECO:0000313" key="9">
    <source>
        <dbReference type="Proteomes" id="UP000019118"/>
    </source>
</evidence>
<keyword evidence="6" id="KW-0732">Signal</keyword>
<dbReference type="GO" id="GO:0005615">
    <property type="term" value="C:extracellular space"/>
    <property type="evidence" value="ECO:0007669"/>
    <property type="project" value="TreeGrafter"/>
</dbReference>
<evidence type="ECO:0000256" key="6">
    <source>
        <dbReference type="SAM" id="SignalP"/>
    </source>
</evidence>
<keyword evidence="4" id="KW-0479">Metal-binding</keyword>
<dbReference type="GO" id="GO:0016042">
    <property type="term" value="P:lipid catabolic process"/>
    <property type="evidence" value="ECO:0007669"/>
    <property type="project" value="TreeGrafter"/>
</dbReference>
<keyword evidence="4" id="KW-0106">Calcium</keyword>
<dbReference type="EnsemblMetazoa" id="XM_019914274.1">
    <property type="protein sequence ID" value="XP_019769833.1"/>
    <property type="gene ID" value="LOC109544206"/>
</dbReference>
<protein>
    <recommendedName>
        <fullName evidence="7">Lipase domain-containing protein</fullName>
    </recommendedName>
</protein>
<dbReference type="InterPro" id="IPR033906">
    <property type="entry name" value="Lipase_N"/>
</dbReference>
<dbReference type="GO" id="GO:0046872">
    <property type="term" value="F:metal ion binding"/>
    <property type="evidence" value="ECO:0007669"/>
    <property type="project" value="UniProtKB-KW"/>
</dbReference>
<accession>A0AAR5Q9D1</accession>
<evidence type="ECO:0000256" key="2">
    <source>
        <dbReference type="ARBA" id="ARBA00010701"/>
    </source>
</evidence>
<feature type="chain" id="PRO_5043580133" description="Lipase domain-containing protein" evidence="6">
    <location>
        <begin position="19"/>
        <end position="508"/>
    </location>
</feature>
<feature type="signal peptide" evidence="6">
    <location>
        <begin position="1"/>
        <end position="18"/>
    </location>
</feature>
<dbReference type="InterPro" id="IPR029058">
    <property type="entry name" value="AB_hydrolase_fold"/>
</dbReference>
<dbReference type="InterPro" id="IPR016272">
    <property type="entry name" value="Lipase_LIPH"/>
</dbReference>
<dbReference type="GO" id="GO:0016298">
    <property type="term" value="F:lipase activity"/>
    <property type="evidence" value="ECO:0007669"/>
    <property type="project" value="InterPro"/>
</dbReference>
<dbReference type="PANTHER" id="PTHR11610">
    <property type="entry name" value="LIPASE"/>
    <property type="match status" value="1"/>
</dbReference>
<dbReference type="AlphaFoldDB" id="A0AAR5Q9D1"/>
<feature type="binding site" evidence="4">
    <location>
        <position position="243"/>
    </location>
    <ligand>
        <name>Ca(2+)</name>
        <dbReference type="ChEBI" id="CHEBI:29108"/>
    </ligand>
</feature>
<evidence type="ECO:0000256" key="1">
    <source>
        <dbReference type="ARBA" id="ARBA00004613"/>
    </source>
</evidence>
<dbReference type="InterPro" id="IPR000734">
    <property type="entry name" value="TAG_lipase"/>
</dbReference>
<evidence type="ECO:0000259" key="7">
    <source>
        <dbReference type="Pfam" id="PF00151"/>
    </source>
</evidence>
<dbReference type="InterPro" id="IPR013818">
    <property type="entry name" value="Lipase"/>
</dbReference>
<dbReference type="PANTHER" id="PTHR11610:SF185">
    <property type="entry name" value="LD47264P"/>
    <property type="match status" value="1"/>
</dbReference>
<organism evidence="8 9">
    <name type="scientific">Dendroctonus ponderosae</name>
    <name type="common">Mountain pine beetle</name>
    <dbReference type="NCBI Taxonomy" id="77166"/>
    <lineage>
        <taxon>Eukaryota</taxon>
        <taxon>Metazoa</taxon>
        <taxon>Ecdysozoa</taxon>
        <taxon>Arthropoda</taxon>
        <taxon>Hexapoda</taxon>
        <taxon>Insecta</taxon>
        <taxon>Pterygota</taxon>
        <taxon>Neoptera</taxon>
        <taxon>Endopterygota</taxon>
        <taxon>Coleoptera</taxon>
        <taxon>Polyphaga</taxon>
        <taxon>Cucujiformia</taxon>
        <taxon>Curculionidae</taxon>
        <taxon>Scolytinae</taxon>
        <taxon>Dendroctonus</taxon>
    </lineage>
</organism>
<reference evidence="8" key="2">
    <citation type="submission" date="2024-08" db="UniProtKB">
        <authorList>
            <consortium name="EnsemblMetazoa"/>
        </authorList>
    </citation>
    <scope>IDENTIFICATION</scope>
</reference>
<name>A0AAR5Q9D1_DENPD</name>
<dbReference type="Proteomes" id="UP000019118">
    <property type="component" value="Unassembled WGS sequence"/>
</dbReference>
<comment type="subcellular location">
    <subcellularLocation>
        <location evidence="1">Secreted</location>
    </subcellularLocation>
</comment>
<evidence type="ECO:0000256" key="3">
    <source>
        <dbReference type="ARBA" id="ARBA00022525"/>
    </source>
</evidence>
<evidence type="ECO:0000256" key="5">
    <source>
        <dbReference type="RuleBase" id="RU004262"/>
    </source>
</evidence>
<dbReference type="SUPFAM" id="SSF53474">
    <property type="entry name" value="alpha/beta-Hydrolases"/>
    <property type="match status" value="1"/>
</dbReference>
<feature type="domain" description="Lipase" evidence="7">
    <location>
        <begin position="47"/>
        <end position="377"/>
    </location>
</feature>
<dbReference type="CDD" id="cd00707">
    <property type="entry name" value="Pancreat_lipase_like"/>
    <property type="match status" value="1"/>
</dbReference>